<dbReference type="GO" id="GO:0015190">
    <property type="term" value="F:L-leucine transmembrane transporter activity"/>
    <property type="evidence" value="ECO:0007669"/>
    <property type="project" value="TreeGrafter"/>
</dbReference>
<comment type="caution">
    <text evidence="11">The sequence shown here is derived from an EMBL/GenBank/DDBJ whole genome shotgun (WGS) entry which is preliminary data.</text>
</comment>
<evidence type="ECO:0000256" key="8">
    <source>
        <dbReference type="ARBA" id="ARBA00023136"/>
    </source>
</evidence>
<dbReference type="PANTHER" id="PTHR30588">
    <property type="entry name" value="BRANCHED-CHAIN AMINO ACID TRANSPORT SYSTEM 2 CARRIER PROTEIN"/>
    <property type="match status" value="1"/>
</dbReference>
<evidence type="ECO:0000313" key="12">
    <source>
        <dbReference type="Proteomes" id="UP000252167"/>
    </source>
</evidence>
<keyword evidence="8 10" id="KW-0472">Membrane</keyword>
<dbReference type="EMBL" id="POAF01000002">
    <property type="protein sequence ID" value="RBM02968.1"/>
    <property type="molecule type" value="Genomic_DNA"/>
</dbReference>
<gene>
    <name evidence="11" type="primary">brnQ</name>
    <name evidence="11" type="ORF">C1H84_06010</name>
</gene>
<feature type="transmembrane region" description="Helical" evidence="10">
    <location>
        <begin position="321"/>
        <end position="338"/>
    </location>
</feature>
<keyword evidence="5 10" id="KW-0812">Transmembrane</keyword>
<comment type="subcellular location">
    <subcellularLocation>
        <location evidence="1">Cell membrane</location>
        <topology evidence="1">Multi-pass membrane protein</topology>
    </subcellularLocation>
</comment>
<evidence type="ECO:0000256" key="2">
    <source>
        <dbReference type="ARBA" id="ARBA00008540"/>
    </source>
</evidence>
<evidence type="ECO:0000256" key="6">
    <source>
        <dbReference type="ARBA" id="ARBA00022970"/>
    </source>
</evidence>
<evidence type="ECO:0000256" key="10">
    <source>
        <dbReference type="SAM" id="Phobius"/>
    </source>
</evidence>
<feature type="transmembrane region" description="Helical" evidence="10">
    <location>
        <begin position="411"/>
        <end position="433"/>
    </location>
</feature>
<feature type="transmembrane region" description="Helical" evidence="10">
    <location>
        <begin position="124"/>
        <end position="142"/>
    </location>
</feature>
<feature type="region of interest" description="Disordered" evidence="9">
    <location>
        <begin position="443"/>
        <end position="466"/>
    </location>
</feature>
<dbReference type="PANTHER" id="PTHR30588:SF0">
    <property type="entry name" value="BRANCHED-CHAIN AMINO ACID PERMEASE BRNQ"/>
    <property type="match status" value="1"/>
</dbReference>
<keyword evidence="6" id="KW-0029">Amino-acid transport</keyword>
<feature type="transmembrane region" description="Helical" evidence="10">
    <location>
        <begin position="277"/>
        <end position="300"/>
    </location>
</feature>
<keyword evidence="7 10" id="KW-1133">Transmembrane helix</keyword>
<dbReference type="InterPro" id="IPR004685">
    <property type="entry name" value="Brnchd-chn_aa_trnsp_Livcs"/>
</dbReference>
<evidence type="ECO:0000256" key="9">
    <source>
        <dbReference type="SAM" id="MobiDB-lite"/>
    </source>
</evidence>
<dbReference type="NCBIfam" id="TIGR00796">
    <property type="entry name" value="livcs"/>
    <property type="match status" value="1"/>
</dbReference>
<dbReference type="GO" id="GO:0015188">
    <property type="term" value="F:L-isoleucine transmembrane transporter activity"/>
    <property type="evidence" value="ECO:0007669"/>
    <property type="project" value="TreeGrafter"/>
</dbReference>
<organism evidence="11 12">
    <name type="scientific">Glutamicibacter soli</name>
    <dbReference type="NCBI Taxonomy" id="453836"/>
    <lineage>
        <taxon>Bacteria</taxon>
        <taxon>Bacillati</taxon>
        <taxon>Actinomycetota</taxon>
        <taxon>Actinomycetes</taxon>
        <taxon>Micrococcales</taxon>
        <taxon>Micrococcaceae</taxon>
        <taxon>Glutamicibacter</taxon>
    </lineage>
</organism>
<keyword evidence="12" id="KW-1185">Reference proteome</keyword>
<dbReference type="GO" id="GO:0015820">
    <property type="term" value="P:L-leucine transport"/>
    <property type="evidence" value="ECO:0007669"/>
    <property type="project" value="TreeGrafter"/>
</dbReference>
<dbReference type="GO" id="GO:0005304">
    <property type="term" value="F:L-valine transmembrane transporter activity"/>
    <property type="evidence" value="ECO:0007669"/>
    <property type="project" value="TreeGrafter"/>
</dbReference>
<feature type="transmembrane region" description="Helical" evidence="10">
    <location>
        <begin position="45"/>
        <end position="68"/>
    </location>
</feature>
<dbReference type="Proteomes" id="UP000252167">
    <property type="component" value="Unassembled WGS sequence"/>
</dbReference>
<dbReference type="RefSeq" id="WP_113606837.1">
    <property type="nucleotide sequence ID" value="NZ_POAF01000002.1"/>
</dbReference>
<evidence type="ECO:0000256" key="1">
    <source>
        <dbReference type="ARBA" id="ARBA00004651"/>
    </source>
</evidence>
<feature type="transmembrane region" description="Helical" evidence="10">
    <location>
        <begin position="154"/>
        <end position="177"/>
    </location>
</feature>
<keyword evidence="4" id="KW-1003">Cell membrane</keyword>
<evidence type="ECO:0000256" key="4">
    <source>
        <dbReference type="ARBA" id="ARBA00022475"/>
    </source>
</evidence>
<proteinExistence type="inferred from homology"/>
<feature type="transmembrane region" description="Helical" evidence="10">
    <location>
        <begin position="80"/>
        <end position="99"/>
    </location>
</feature>
<feature type="transmembrane region" description="Helical" evidence="10">
    <location>
        <begin position="231"/>
        <end position="253"/>
    </location>
</feature>
<feature type="compositionally biased region" description="Low complexity" evidence="9">
    <location>
        <begin position="450"/>
        <end position="466"/>
    </location>
</feature>
<feature type="transmembrane region" description="Helical" evidence="10">
    <location>
        <begin position="344"/>
        <end position="364"/>
    </location>
</feature>
<accession>A0A365YK16</accession>
<keyword evidence="3" id="KW-0813">Transport</keyword>
<sequence length="466" mass="49359">MNTKLSPMQTFTIGLMLLAMFLGAGNIIFAPLVGQQAGRSSFVPMSAFLLTGVGLVLLAIIVLARAGGRVEPLSDRVHPWFSRGFCALMFLALGPLYVIPRTGSVVYEIAIKPHMEVSADASRVILLIFSTAFTALTIYLSLDTGKLVNRLGKLITPVFSVLLLLIIGKSLVTPMGTPQDPVEPYLSGAFLKGFTEGYFTMDALAALVFGGVFIQSIRAVGVTKPSEITKVFIKAGIITVIGLSLLHISMAWIGSSSVEAIGYLDNGGAVLAESSRYLLGTAGVVAMGVIVFLTGVTTNIACLSSVSEYFGNTMPSISYRVWVYIFGAAGLLFTNFGLDTVLETAIPLLMFLYPLAITLILLVLCNRLFSGYQSVYVGAMVGAGFIAVFDAVKSAGFFVEQIDSTLGFIPMFLQGGGWIIPALIGAGLGYVVARMRKEQPRSFAHQPEVAAPAPQSASPAGHPAAN</sequence>
<name>A0A365YK16_9MICC</name>
<feature type="transmembrane region" description="Helical" evidence="10">
    <location>
        <begin position="197"/>
        <end position="219"/>
    </location>
</feature>
<evidence type="ECO:0000256" key="7">
    <source>
        <dbReference type="ARBA" id="ARBA00022989"/>
    </source>
</evidence>
<reference evidence="11 12" key="1">
    <citation type="submission" date="2018-01" db="EMBL/GenBank/DDBJ databases">
        <title>Glutamicibacter soli strain NHPC-3 Whole genome sequence and assembly.</title>
        <authorList>
            <person name="Choudhury P."/>
            <person name="Gupta D."/>
            <person name="Sengupta K."/>
            <person name="Jawed A."/>
            <person name="Sultana N."/>
            <person name="Saha P."/>
        </authorList>
    </citation>
    <scope>NUCLEOTIDE SEQUENCE [LARGE SCALE GENOMIC DNA]</scope>
    <source>
        <strain evidence="11 12">NHPC-3</strain>
    </source>
</reference>
<dbReference type="AlphaFoldDB" id="A0A365YK16"/>
<dbReference type="GO" id="GO:0015818">
    <property type="term" value="P:isoleucine transport"/>
    <property type="evidence" value="ECO:0007669"/>
    <property type="project" value="TreeGrafter"/>
</dbReference>
<evidence type="ECO:0000256" key="3">
    <source>
        <dbReference type="ARBA" id="ARBA00022448"/>
    </source>
</evidence>
<evidence type="ECO:0000313" key="11">
    <source>
        <dbReference type="EMBL" id="RBM02968.1"/>
    </source>
</evidence>
<dbReference type="GO" id="GO:0005886">
    <property type="term" value="C:plasma membrane"/>
    <property type="evidence" value="ECO:0007669"/>
    <property type="project" value="UniProtKB-SubCell"/>
</dbReference>
<protein>
    <submittedName>
        <fullName evidence="11">Branched-chain amino acid transport system II carrier protein</fullName>
    </submittedName>
</protein>
<comment type="similarity">
    <text evidence="2">Belongs to the branched chain amino acid transporter family.</text>
</comment>
<dbReference type="Pfam" id="PF05525">
    <property type="entry name" value="Branch_AA_trans"/>
    <property type="match status" value="1"/>
</dbReference>
<feature type="transmembrane region" description="Helical" evidence="10">
    <location>
        <begin position="12"/>
        <end position="33"/>
    </location>
</feature>
<feature type="transmembrane region" description="Helical" evidence="10">
    <location>
        <begin position="376"/>
        <end position="399"/>
    </location>
</feature>
<evidence type="ECO:0000256" key="5">
    <source>
        <dbReference type="ARBA" id="ARBA00022692"/>
    </source>
</evidence>